<dbReference type="GO" id="GO:0019627">
    <property type="term" value="P:urea metabolic process"/>
    <property type="evidence" value="ECO:0007669"/>
    <property type="project" value="InterPro"/>
</dbReference>
<evidence type="ECO:0000256" key="2">
    <source>
        <dbReference type="ARBA" id="ARBA00022490"/>
    </source>
</evidence>
<evidence type="ECO:0000313" key="6">
    <source>
        <dbReference type="EMBL" id="QHM70054.1"/>
    </source>
</evidence>
<dbReference type="GO" id="GO:0005737">
    <property type="term" value="C:cytoplasm"/>
    <property type="evidence" value="ECO:0007669"/>
    <property type="project" value="UniProtKB-SubCell"/>
</dbReference>
<dbReference type="SMART" id="SM00988">
    <property type="entry name" value="UreE_N"/>
    <property type="match status" value="1"/>
</dbReference>
<dbReference type="SUPFAM" id="SSF69287">
    <property type="entry name" value="Urease metallochaperone UreE, N-terminal domain"/>
    <property type="match status" value="1"/>
</dbReference>
<proteinExistence type="predicted"/>
<dbReference type="InterPro" id="IPR012406">
    <property type="entry name" value="UreE"/>
</dbReference>
<comment type="subcellular location">
    <subcellularLocation>
        <location evidence="1">Cytoplasm</location>
    </subcellularLocation>
</comment>
<keyword evidence="3" id="KW-0533">Nickel</keyword>
<sequence length="197" mass="22095">MIIVEKVLGNIKRDALWQTRVASNPVDLLELTQWEAQKSCCRKTTRAGLDLGIALPRQQLLQDGDVILWDEQQARAVVVKIQLRDVMVIHLESLLAREPHSLMRIGFELGHALGNQHWKAVLKETRIFIPLTVATHVMEAVMKTHGFHYLPYSFVPGESVLPALTQAEARLLFGGAEDSATHVHVEHALGQHAIKLK</sequence>
<dbReference type="Gene3D" id="2.60.260.20">
    <property type="entry name" value="Urease metallochaperone UreE, N-terminal domain"/>
    <property type="match status" value="1"/>
</dbReference>
<keyword evidence="7" id="KW-1185">Reference proteome</keyword>
<keyword evidence="4" id="KW-0143">Chaperone</keyword>
<dbReference type="EMBL" id="CP028271">
    <property type="protein sequence ID" value="QHM70054.1"/>
    <property type="molecule type" value="Genomic_DNA"/>
</dbReference>
<evidence type="ECO:0000259" key="5">
    <source>
        <dbReference type="SMART" id="SM00988"/>
    </source>
</evidence>
<dbReference type="Pfam" id="PF05194">
    <property type="entry name" value="UreE_C"/>
    <property type="match status" value="1"/>
</dbReference>
<dbReference type="GO" id="GO:0006457">
    <property type="term" value="P:protein folding"/>
    <property type="evidence" value="ECO:0007669"/>
    <property type="project" value="InterPro"/>
</dbReference>
<dbReference type="GO" id="GO:0065003">
    <property type="term" value="P:protein-containing complex assembly"/>
    <property type="evidence" value="ECO:0007669"/>
    <property type="project" value="InterPro"/>
</dbReference>
<evidence type="ECO:0000313" key="7">
    <source>
        <dbReference type="Proteomes" id="UP000464053"/>
    </source>
</evidence>
<dbReference type="RefSeq" id="WP_160619879.1">
    <property type="nucleotide sequence ID" value="NZ_CP028271.1"/>
</dbReference>
<gene>
    <name evidence="6" type="primary">ureE</name>
    <name evidence="6" type="ORF">C7M51_00314</name>
</gene>
<dbReference type="Proteomes" id="UP000464053">
    <property type="component" value="Chromosome"/>
</dbReference>
<dbReference type="AlphaFoldDB" id="A0A6P1PVI3"/>
<dbReference type="OrthoDB" id="3394858at2"/>
<keyword evidence="2" id="KW-0963">Cytoplasm</keyword>
<name>A0A6P1PVI3_9GAMM</name>
<dbReference type="KEGG" id="mint:C7M51_00314"/>
<evidence type="ECO:0000256" key="1">
    <source>
        <dbReference type="ARBA" id="ARBA00004496"/>
    </source>
</evidence>
<dbReference type="InterPro" id="IPR036118">
    <property type="entry name" value="UreE_N_sf"/>
</dbReference>
<dbReference type="GO" id="GO:0016151">
    <property type="term" value="F:nickel cation binding"/>
    <property type="evidence" value="ECO:0007669"/>
    <property type="project" value="InterPro"/>
</dbReference>
<protein>
    <submittedName>
        <fullName evidence="6">Urease accessory protein UreE</fullName>
    </submittedName>
</protein>
<evidence type="ECO:0000256" key="3">
    <source>
        <dbReference type="ARBA" id="ARBA00022596"/>
    </source>
</evidence>
<feature type="domain" description="UreE urease accessory N-terminal" evidence="5">
    <location>
        <begin position="11"/>
        <end position="77"/>
    </location>
</feature>
<dbReference type="PIRSF" id="PIRSF036402">
    <property type="entry name" value="Ureas_acces_UreE"/>
    <property type="match status" value="1"/>
</dbReference>
<dbReference type="InterPro" id="IPR007864">
    <property type="entry name" value="UreE_C_dom"/>
</dbReference>
<dbReference type="InterPro" id="IPR004029">
    <property type="entry name" value="UreE_N"/>
</dbReference>
<evidence type="ECO:0000256" key="4">
    <source>
        <dbReference type="ARBA" id="ARBA00023186"/>
    </source>
</evidence>
<organism evidence="6 7">
    <name type="scientific">Mixta intestinalis</name>
    <dbReference type="NCBI Taxonomy" id="1615494"/>
    <lineage>
        <taxon>Bacteria</taxon>
        <taxon>Pseudomonadati</taxon>
        <taxon>Pseudomonadota</taxon>
        <taxon>Gammaproteobacteria</taxon>
        <taxon>Enterobacterales</taxon>
        <taxon>Erwiniaceae</taxon>
        <taxon>Mixta</taxon>
    </lineage>
</organism>
<dbReference type="Pfam" id="PF02814">
    <property type="entry name" value="UreE_N"/>
    <property type="match status" value="1"/>
</dbReference>
<reference evidence="6 7" key="1">
    <citation type="submission" date="2018-03" db="EMBL/GenBank/DDBJ databases">
        <title>Pantoea intestinalis SRCM103226 isolated form the mealworm.</title>
        <authorList>
            <person name="Jeong D.-Y."/>
            <person name="Kim J.W."/>
        </authorList>
    </citation>
    <scope>NUCLEOTIDE SEQUENCE [LARGE SCALE GENOMIC DNA]</scope>
    <source>
        <strain evidence="6 7">SRCM103226</strain>
    </source>
</reference>
<accession>A0A6P1PVI3</accession>